<accession>A0A5S4EW11</accession>
<proteinExistence type="predicted"/>
<keyword evidence="3" id="KW-1185">Reference proteome</keyword>
<dbReference type="Proteomes" id="UP000309128">
    <property type="component" value="Unassembled WGS sequence"/>
</dbReference>
<sequence>MPLEDPSGEAEDGRGGIALAGQSDDVTREKMTRDLGITFRNWCIERFNIGSREQLEEIAERSRYLTAEQVANVVDGRTPLISAEGILVLQAVQADVGVWINAWLALLGLVPPTDFSARVAHNMNPVERAVGDSIHYAFQRHVTEQQRVPVILPRVRGDTIPVLIYLTDETGHEDVERALNIVLDEFGLPVSDAAPAMHGSWLRRLRAIVRDTAAAEPTKQLADEVHRALQLKHLHEAQSRVDQAQAEAVAQLIQALEGTGSAVLMIGSVMILKTGGTISSRTLSQRELIFLERNPGLISDPHQLLRQLTFHAAATGPFPEEGPAAVPG</sequence>
<comment type="caution">
    <text evidence="2">The sequence shown here is derived from an EMBL/GenBank/DDBJ whole genome shotgun (WGS) entry which is preliminary data.</text>
</comment>
<dbReference type="RefSeq" id="WP_138673772.1">
    <property type="nucleotide sequence ID" value="NZ_VCKY01000352.1"/>
</dbReference>
<dbReference type="OrthoDB" id="3541903at2"/>
<evidence type="ECO:0000313" key="2">
    <source>
        <dbReference type="EMBL" id="TMR07751.1"/>
    </source>
</evidence>
<dbReference type="AlphaFoldDB" id="A0A5S4EW11"/>
<protein>
    <submittedName>
        <fullName evidence="2">Uncharacterized protein</fullName>
    </submittedName>
</protein>
<reference evidence="2 3" key="1">
    <citation type="submission" date="2019-05" db="EMBL/GenBank/DDBJ databases">
        <title>Draft genome sequence of Nonomuraea turkmeniaca DSM 43926.</title>
        <authorList>
            <person name="Saricaoglu S."/>
            <person name="Isik K."/>
        </authorList>
    </citation>
    <scope>NUCLEOTIDE SEQUENCE [LARGE SCALE GENOMIC DNA]</scope>
    <source>
        <strain evidence="2 3">DSM 43926</strain>
    </source>
</reference>
<evidence type="ECO:0000313" key="3">
    <source>
        <dbReference type="Proteomes" id="UP000309128"/>
    </source>
</evidence>
<organism evidence="2 3">
    <name type="scientific">Nonomuraea turkmeniaca</name>
    <dbReference type="NCBI Taxonomy" id="103838"/>
    <lineage>
        <taxon>Bacteria</taxon>
        <taxon>Bacillati</taxon>
        <taxon>Actinomycetota</taxon>
        <taxon>Actinomycetes</taxon>
        <taxon>Streptosporangiales</taxon>
        <taxon>Streptosporangiaceae</taxon>
        <taxon>Nonomuraea</taxon>
    </lineage>
</organism>
<evidence type="ECO:0000256" key="1">
    <source>
        <dbReference type="SAM" id="MobiDB-lite"/>
    </source>
</evidence>
<feature type="region of interest" description="Disordered" evidence="1">
    <location>
        <begin position="1"/>
        <end position="23"/>
    </location>
</feature>
<gene>
    <name evidence="2" type="ORF">ETD86_50670</name>
</gene>
<dbReference type="EMBL" id="VCKY01000352">
    <property type="protein sequence ID" value="TMR07751.1"/>
    <property type="molecule type" value="Genomic_DNA"/>
</dbReference>
<feature type="compositionally biased region" description="Acidic residues" evidence="1">
    <location>
        <begin position="1"/>
        <end position="10"/>
    </location>
</feature>
<name>A0A5S4EW11_9ACTN</name>